<dbReference type="Proteomes" id="UP000269154">
    <property type="component" value="Unassembled WGS sequence"/>
</dbReference>
<dbReference type="PANTHER" id="PTHR33281">
    <property type="entry name" value="UPF0187 PROTEIN YNEE"/>
    <property type="match status" value="1"/>
</dbReference>
<evidence type="ECO:0000256" key="9">
    <source>
        <dbReference type="SAM" id="Phobius"/>
    </source>
</evidence>
<evidence type="ECO:0000256" key="4">
    <source>
        <dbReference type="ARBA" id="ARBA00022692"/>
    </source>
</evidence>
<keyword evidence="4 9" id="KW-0812">Transmembrane</keyword>
<protein>
    <recommendedName>
        <fullName evidence="12">Bestrophin</fullName>
    </recommendedName>
</protein>
<organism evidence="10 11">
    <name type="scientific">Okeania hirsuta</name>
    <dbReference type="NCBI Taxonomy" id="1458930"/>
    <lineage>
        <taxon>Bacteria</taxon>
        <taxon>Bacillati</taxon>
        <taxon>Cyanobacteriota</taxon>
        <taxon>Cyanophyceae</taxon>
        <taxon>Oscillatoriophycideae</taxon>
        <taxon>Oscillatoriales</taxon>
        <taxon>Microcoleaceae</taxon>
        <taxon>Okeania</taxon>
    </lineage>
</organism>
<dbReference type="InterPro" id="IPR044669">
    <property type="entry name" value="YneE/VCCN1/2-like"/>
</dbReference>
<dbReference type="PANTHER" id="PTHR33281:SF19">
    <property type="entry name" value="VOLTAGE-DEPENDENT ANION CHANNEL-FORMING PROTEIN YNEE"/>
    <property type="match status" value="1"/>
</dbReference>
<evidence type="ECO:0000256" key="1">
    <source>
        <dbReference type="ARBA" id="ARBA00004651"/>
    </source>
</evidence>
<proteinExistence type="inferred from homology"/>
<gene>
    <name evidence="10" type="ORF">D5R40_00860</name>
</gene>
<evidence type="ECO:0000256" key="3">
    <source>
        <dbReference type="ARBA" id="ARBA00022475"/>
    </source>
</evidence>
<evidence type="ECO:0008006" key="12">
    <source>
        <dbReference type="Google" id="ProtNLM"/>
    </source>
</evidence>
<comment type="similarity">
    <text evidence="8">Belongs to the anion channel-forming bestrophin (TC 1.A.46) family.</text>
</comment>
<evidence type="ECO:0000256" key="2">
    <source>
        <dbReference type="ARBA" id="ARBA00022448"/>
    </source>
</evidence>
<dbReference type="Pfam" id="PF25539">
    <property type="entry name" value="Bestrophin_2"/>
    <property type="match status" value="1"/>
</dbReference>
<dbReference type="AlphaFoldDB" id="A0A3N6PLL1"/>
<dbReference type="GO" id="GO:0005886">
    <property type="term" value="C:plasma membrane"/>
    <property type="evidence" value="ECO:0007669"/>
    <property type="project" value="UniProtKB-SubCell"/>
</dbReference>
<keyword evidence="7 9" id="KW-0472">Membrane</keyword>
<accession>A0A3N6PLL1</accession>
<dbReference type="OrthoDB" id="445589at2"/>
<dbReference type="EMBL" id="RCBY01000002">
    <property type="protein sequence ID" value="RQH57555.1"/>
    <property type="molecule type" value="Genomic_DNA"/>
</dbReference>
<evidence type="ECO:0000256" key="8">
    <source>
        <dbReference type="ARBA" id="ARBA00034708"/>
    </source>
</evidence>
<evidence type="ECO:0000313" key="10">
    <source>
        <dbReference type="EMBL" id="RQH57555.1"/>
    </source>
</evidence>
<feature type="transmembrane region" description="Helical" evidence="9">
    <location>
        <begin position="64"/>
        <end position="82"/>
    </location>
</feature>
<keyword evidence="5 9" id="KW-1133">Transmembrane helix</keyword>
<sequence>MFTNSVIDGRYREKREWLTVILQMRYSVIPAIIFRVTFCGFFGGLISLLNYFNFPVTLPAKSSIVPSLVLGLLLVFRTNTAYERFWQGRQLWGQIVNTVRNFARQIWVSVEENEPADRKVKEEIIRLLVAFAIASKLYLRRQSVNRELEGYMPKQWYEKLKKMNHPPIHIAFWISDYLQHQYERGCINPYQLTAMFKLLDRMVEALTCCEGILNTPIPLAYSIHLRQLLLIYCLSLPFQIVNEFHFWTGIVVALISFTVFGIEEIALEIENPFGYDPNDLPLDAICIAMHRNIEDLITLAPSVRHWKRISVNLETHNF</sequence>
<evidence type="ECO:0000256" key="6">
    <source>
        <dbReference type="ARBA" id="ARBA00023065"/>
    </source>
</evidence>
<comment type="subcellular location">
    <subcellularLocation>
        <location evidence="1">Cell membrane</location>
        <topology evidence="1">Multi-pass membrane protein</topology>
    </subcellularLocation>
</comment>
<dbReference type="GO" id="GO:0005254">
    <property type="term" value="F:chloride channel activity"/>
    <property type="evidence" value="ECO:0007669"/>
    <property type="project" value="InterPro"/>
</dbReference>
<evidence type="ECO:0000256" key="7">
    <source>
        <dbReference type="ARBA" id="ARBA00023136"/>
    </source>
</evidence>
<evidence type="ECO:0000256" key="5">
    <source>
        <dbReference type="ARBA" id="ARBA00022989"/>
    </source>
</evidence>
<keyword evidence="11" id="KW-1185">Reference proteome</keyword>
<dbReference type="RefSeq" id="WP_124146227.1">
    <property type="nucleotide sequence ID" value="NZ_CAWOKI010000144.1"/>
</dbReference>
<keyword evidence="2" id="KW-0813">Transport</keyword>
<comment type="caution">
    <text evidence="10">The sequence shown here is derived from an EMBL/GenBank/DDBJ whole genome shotgun (WGS) entry which is preliminary data.</text>
</comment>
<reference evidence="10 11" key="1">
    <citation type="journal article" date="2018" name="ACS Chem. Biol.">
        <title>Ketoreductase domain dysfunction expands chemodiversity: malyngamide biosynthesis in the cyanobacterium Okeania hirsuta.</title>
        <authorList>
            <person name="Moss N.A."/>
            <person name="Leao T."/>
            <person name="Rankin M."/>
            <person name="McCullough T.M."/>
            <person name="Qu P."/>
            <person name="Korobeynikov A."/>
            <person name="Smith J.L."/>
            <person name="Gerwick L."/>
            <person name="Gerwick W.H."/>
        </authorList>
    </citation>
    <scope>NUCLEOTIDE SEQUENCE [LARGE SCALE GENOMIC DNA]</scope>
    <source>
        <strain evidence="10 11">PAB10Feb10-1</strain>
    </source>
</reference>
<evidence type="ECO:0000313" key="11">
    <source>
        <dbReference type="Proteomes" id="UP000269154"/>
    </source>
</evidence>
<keyword evidence="6" id="KW-0406">Ion transport</keyword>
<keyword evidence="3" id="KW-1003">Cell membrane</keyword>
<name>A0A3N6PLL1_9CYAN</name>
<feature type="transmembrane region" description="Helical" evidence="9">
    <location>
        <begin position="32"/>
        <end position="52"/>
    </location>
</feature>